<dbReference type="SUPFAM" id="SSF55315">
    <property type="entry name" value="L30e-like"/>
    <property type="match status" value="1"/>
</dbReference>
<dbReference type="GO" id="GO:0003723">
    <property type="term" value="F:RNA binding"/>
    <property type="evidence" value="ECO:0007669"/>
    <property type="project" value="InterPro"/>
</dbReference>
<sequence length="265" mass="28614">MMITAAQNPKIKYIRRLAQRGFRQKEKKFLVEGVRLVEEAFASGWRLESFVYTPEALQLDRSAQLLREAENRCQQVLQVTPGIMAEISDTETPQGILAVLWQPEYALADVLPPGQIPLVVVVDRVQDPGNLGTIIRSADAAGATGVILLKGTVDLYNPKTLRSTMGSLFHLPVVPGEEAANVLQYLALAGVTLILGDPSGSTPIDHINLQQAVALVVGNEGAGPGNEALQFKHSKATIPMPGRAESLNVAMAASIMLYEAVRQRA</sequence>
<dbReference type="Pfam" id="PF22435">
    <property type="entry name" value="MRM3-like_sub_bind"/>
    <property type="match status" value="1"/>
</dbReference>
<dbReference type="EMBL" id="CP002780">
    <property type="protein sequence ID" value="AEG60702.1"/>
    <property type="molecule type" value="Genomic_DNA"/>
</dbReference>
<dbReference type="Gene3D" id="3.30.1330.30">
    <property type="match status" value="1"/>
</dbReference>
<dbReference type="InterPro" id="IPR029028">
    <property type="entry name" value="Alpha/beta_knot_MTases"/>
</dbReference>
<proteinExistence type="inferred from homology"/>
<dbReference type="GO" id="GO:0032259">
    <property type="term" value="P:methylation"/>
    <property type="evidence" value="ECO:0007669"/>
    <property type="project" value="UniProtKB-KW"/>
</dbReference>
<reference evidence="5 6" key="2">
    <citation type="journal article" date="2012" name="Stand. Genomic Sci.">
        <title>Complete genome sequence of the sulfate-reducing firmicute Desulfotomaculum ruminis type strain (DL(T)).</title>
        <authorList>
            <person name="Spring S."/>
            <person name="Visser M."/>
            <person name="Lu M."/>
            <person name="Copeland A."/>
            <person name="Lapidus A."/>
            <person name="Lucas S."/>
            <person name="Cheng J.F."/>
            <person name="Han C."/>
            <person name="Tapia R."/>
            <person name="Goodwin L.A."/>
            <person name="Pitluck S."/>
            <person name="Ivanova N."/>
            <person name="Land M."/>
            <person name="Hauser L."/>
            <person name="Larimer F."/>
            <person name="Rohde M."/>
            <person name="Goker M."/>
            <person name="Detter J.C."/>
            <person name="Kyrpides N.C."/>
            <person name="Woyke T."/>
            <person name="Schaap P.J."/>
            <person name="Plugge C.M."/>
            <person name="Muyzer G."/>
            <person name="Kuever J."/>
            <person name="Pereira I.A."/>
            <person name="Parshina S.N."/>
            <person name="Bernier-Latmani R."/>
            <person name="Stams A.J."/>
            <person name="Klenk H.P."/>
        </authorList>
    </citation>
    <scope>NUCLEOTIDE SEQUENCE [LARGE SCALE GENOMIC DNA]</scope>
    <source>
        <strain evidence="6">ATCC 23193 / DSM 2154 / NCIB 8452 / DL</strain>
    </source>
</reference>
<dbReference type="CDD" id="cd18095">
    <property type="entry name" value="SpoU-like_rRNA-MTase"/>
    <property type="match status" value="1"/>
</dbReference>
<dbReference type="GO" id="GO:0005737">
    <property type="term" value="C:cytoplasm"/>
    <property type="evidence" value="ECO:0007669"/>
    <property type="project" value="UniProtKB-ARBA"/>
</dbReference>
<comment type="similarity">
    <text evidence="1">Belongs to the class IV-like SAM-binding methyltransferase superfamily. RNA methyltransferase TrmH family.</text>
</comment>
<dbReference type="InterPro" id="IPR051259">
    <property type="entry name" value="rRNA_Methyltransferase"/>
</dbReference>
<dbReference type="RefSeq" id="WP_013842458.1">
    <property type="nucleotide sequence ID" value="NC_015589.1"/>
</dbReference>
<dbReference type="Pfam" id="PF00588">
    <property type="entry name" value="SpoU_methylase"/>
    <property type="match status" value="1"/>
</dbReference>
<keyword evidence="2 5" id="KW-0489">Methyltransferase</keyword>
<keyword evidence="6" id="KW-1185">Reference proteome</keyword>
<dbReference type="OrthoDB" id="9794400at2"/>
<dbReference type="KEGG" id="dru:Desru_2469"/>
<dbReference type="AlphaFoldDB" id="F6DNY3"/>
<reference evidence="6" key="1">
    <citation type="submission" date="2011-05" db="EMBL/GenBank/DDBJ databases">
        <title>Complete sequence of Desulfotomaculum ruminis DSM 2154.</title>
        <authorList>
            <person name="Lucas S."/>
            <person name="Copeland A."/>
            <person name="Lapidus A."/>
            <person name="Cheng J.-F."/>
            <person name="Goodwin L."/>
            <person name="Pitluck S."/>
            <person name="Lu M."/>
            <person name="Detter J.C."/>
            <person name="Han C."/>
            <person name="Tapia R."/>
            <person name="Land M."/>
            <person name="Hauser L."/>
            <person name="Kyrpides N."/>
            <person name="Ivanova N."/>
            <person name="Mikhailova N."/>
            <person name="Pagani I."/>
            <person name="Stams A.J.M."/>
            <person name="Plugge C.M."/>
            <person name="Muyzer G."/>
            <person name="Kuever J."/>
            <person name="Parshina S.N."/>
            <person name="Ivanova A.E."/>
            <person name="Nazina T.N."/>
            <person name="Brambilla E."/>
            <person name="Spring S."/>
            <person name="Klenk H.-P."/>
            <person name="Woyke T."/>
        </authorList>
    </citation>
    <scope>NUCLEOTIDE SEQUENCE [LARGE SCALE GENOMIC DNA]</scope>
    <source>
        <strain evidence="6">ATCC 23193 / DSM 2154 / NCIB 8452 / DL</strain>
    </source>
</reference>
<dbReference type="GO" id="GO:0008173">
    <property type="term" value="F:RNA methyltransferase activity"/>
    <property type="evidence" value="ECO:0007669"/>
    <property type="project" value="InterPro"/>
</dbReference>
<evidence type="ECO:0000256" key="1">
    <source>
        <dbReference type="ARBA" id="ARBA00007228"/>
    </source>
</evidence>
<organism evidence="5 6">
    <name type="scientific">Desulforamulus ruminis (strain ATCC 23193 / DSM 2154 / NCIMB 8452 / DL)</name>
    <name type="common">Desulfotomaculum ruminis</name>
    <dbReference type="NCBI Taxonomy" id="696281"/>
    <lineage>
        <taxon>Bacteria</taxon>
        <taxon>Bacillati</taxon>
        <taxon>Bacillota</taxon>
        <taxon>Clostridia</taxon>
        <taxon>Eubacteriales</taxon>
        <taxon>Peptococcaceae</taxon>
        <taxon>Desulforamulus</taxon>
    </lineage>
</organism>
<dbReference type="InterPro" id="IPR001537">
    <property type="entry name" value="SpoU_MeTrfase"/>
</dbReference>
<dbReference type="SUPFAM" id="SSF75217">
    <property type="entry name" value="alpha/beta knot"/>
    <property type="match status" value="1"/>
</dbReference>
<keyword evidence="3 5" id="KW-0808">Transferase</keyword>
<dbReference type="InterPro" id="IPR029026">
    <property type="entry name" value="tRNA_m1G_MTases_N"/>
</dbReference>
<evidence type="ECO:0000313" key="5">
    <source>
        <dbReference type="EMBL" id="AEG60702.1"/>
    </source>
</evidence>
<dbReference type="HOGENOM" id="CLU_021322_3_2_9"/>
<protein>
    <submittedName>
        <fullName evidence="5">tRNA/rRNA methyltransferase (SpoU)</fullName>
    </submittedName>
</protein>
<name>F6DNY3_DESRL</name>
<dbReference type="SMART" id="SM00967">
    <property type="entry name" value="SpoU_sub_bind"/>
    <property type="match status" value="1"/>
</dbReference>
<dbReference type="InterPro" id="IPR013123">
    <property type="entry name" value="SpoU_subst-bd"/>
</dbReference>
<dbReference type="InterPro" id="IPR029064">
    <property type="entry name" value="Ribosomal_eL30-like_sf"/>
</dbReference>
<dbReference type="STRING" id="696281.Desru_2469"/>
<dbReference type="InterPro" id="IPR053888">
    <property type="entry name" value="MRM3-like_sub_bind"/>
</dbReference>
<evidence type="ECO:0000256" key="3">
    <source>
        <dbReference type="ARBA" id="ARBA00022679"/>
    </source>
</evidence>
<dbReference type="Proteomes" id="UP000009234">
    <property type="component" value="Chromosome"/>
</dbReference>
<feature type="domain" description="RNA 2-O ribose methyltransferase substrate binding" evidence="4">
    <location>
        <begin position="30"/>
        <end position="106"/>
    </location>
</feature>
<dbReference type="Gene3D" id="3.40.1280.10">
    <property type="match status" value="1"/>
</dbReference>
<accession>F6DNY3</accession>
<evidence type="ECO:0000256" key="2">
    <source>
        <dbReference type="ARBA" id="ARBA00022603"/>
    </source>
</evidence>
<evidence type="ECO:0000259" key="4">
    <source>
        <dbReference type="SMART" id="SM00967"/>
    </source>
</evidence>
<evidence type="ECO:0000313" key="6">
    <source>
        <dbReference type="Proteomes" id="UP000009234"/>
    </source>
</evidence>
<dbReference type="GO" id="GO:0006396">
    <property type="term" value="P:RNA processing"/>
    <property type="evidence" value="ECO:0007669"/>
    <property type="project" value="InterPro"/>
</dbReference>
<gene>
    <name evidence="5" type="ordered locus">Desru_2469</name>
</gene>
<dbReference type="eggNOG" id="COG0566">
    <property type="taxonomic scope" value="Bacteria"/>
</dbReference>
<dbReference type="PANTHER" id="PTHR43191:SF2">
    <property type="entry name" value="RRNA METHYLTRANSFERASE 3, MITOCHONDRIAL"/>
    <property type="match status" value="1"/>
</dbReference>
<dbReference type="PANTHER" id="PTHR43191">
    <property type="entry name" value="RRNA METHYLTRANSFERASE 3"/>
    <property type="match status" value="1"/>
</dbReference>